<name>A0A1B6FK85_9HEMI</name>
<dbReference type="AlphaFoldDB" id="A0A1B6FK85"/>
<accession>A0A1B6FK85</accession>
<feature type="non-terminal residue" evidence="1">
    <location>
        <position position="106"/>
    </location>
</feature>
<sequence length="106" mass="11848">STVFDFIKLIVELGLQDCVYVSGSSSHNLSTSNTSDANSQEKGLEISTLIDIDIENNMLDETHQIDIPDLSVFSRCSDFELSLNEDISKEVEINNIRPENPTKIRT</sequence>
<proteinExistence type="predicted"/>
<dbReference type="EMBL" id="GECZ01019178">
    <property type="protein sequence ID" value="JAS50591.1"/>
    <property type="molecule type" value="Transcribed_RNA"/>
</dbReference>
<feature type="non-terminal residue" evidence="1">
    <location>
        <position position="1"/>
    </location>
</feature>
<gene>
    <name evidence="1" type="ORF">g.44181</name>
</gene>
<reference evidence="1" key="1">
    <citation type="submission" date="2015-11" db="EMBL/GenBank/DDBJ databases">
        <title>De novo transcriptome assembly of four potential Pierce s Disease insect vectors from Arizona vineyards.</title>
        <authorList>
            <person name="Tassone E.E."/>
        </authorList>
    </citation>
    <scope>NUCLEOTIDE SEQUENCE</scope>
</reference>
<evidence type="ECO:0000313" key="1">
    <source>
        <dbReference type="EMBL" id="JAS50591.1"/>
    </source>
</evidence>
<organism evidence="1">
    <name type="scientific">Cuerna arida</name>
    <dbReference type="NCBI Taxonomy" id="1464854"/>
    <lineage>
        <taxon>Eukaryota</taxon>
        <taxon>Metazoa</taxon>
        <taxon>Ecdysozoa</taxon>
        <taxon>Arthropoda</taxon>
        <taxon>Hexapoda</taxon>
        <taxon>Insecta</taxon>
        <taxon>Pterygota</taxon>
        <taxon>Neoptera</taxon>
        <taxon>Paraneoptera</taxon>
        <taxon>Hemiptera</taxon>
        <taxon>Auchenorrhyncha</taxon>
        <taxon>Membracoidea</taxon>
        <taxon>Cicadellidae</taxon>
        <taxon>Cicadellinae</taxon>
        <taxon>Proconiini</taxon>
        <taxon>Cuerna</taxon>
    </lineage>
</organism>
<protein>
    <submittedName>
        <fullName evidence="1">Uncharacterized protein</fullName>
    </submittedName>
</protein>